<dbReference type="Gene3D" id="3.90.1300.10">
    <property type="entry name" value="Amidase signature (AS) domain"/>
    <property type="match status" value="1"/>
</dbReference>
<dbReference type="PANTHER" id="PTHR11895">
    <property type="entry name" value="TRANSAMIDASE"/>
    <property type="match status" value="1"/>
</dbReference>
<evidence type="ECO:0000313" key="4">
    <source>
        <dbReference type="Proteomes" id="UP001595444"/>
    </source>
</evidence>
<gene>
    <name evidence="3" type="ORF">ACFOKA_02065</name>
</gene>
<name>A0ABV7D246_9PROT</name>
<protein>
    <submittedName>
        <fullName evidence="3">Amidase family protein</fullName>
    </submittedName>
</protein>
<accession>A0ABV7D246</accession>
<dbReference type="SUPFAM" id="SSF75304">
    <property type="entry name" value="Amidase signature (AS) enzymes"/>
    <property type="match status" value="1"/>
</dbReference>
<evidence type="ECO:0000259" key="2">
    <source>
        <dbReference type="Pfam" id="PF01425"/>
    </source>
</evidence>
<reference evidence="4" key="1">
    <citation type="journal article" date="2019" name="Int. J. Syst. Evol. Microbiol.">
        <title>The Global Catalogue of Microorganisms (GCM) 10K type strain sequencing project: providing services to taxonomists for standard genome sequencing and annotation.</title>
        <authorList>
            <consortium name="The Broad Institute Genomics Platform"/>
            <consortium name="The Broad Institute Genome Sequencing Center for Infectious Disease"/>
            <person name="Wu L."/>
            <person name="Ma J."/>
        </authorList>
    </citation>
    <scope>NUCLEOTIDE SEQUENCE [LARGE SCALE GENOMIC DNA]</scope>
    <source>
        <strain evidence="4">KCTC 62164</strain>
    </source>
</reference>
<dbReference type="EMBL" id="JBHRSL010000002">
    <property type="protein sequence ID" value="MFC3050682.1"/>
    <property type="molecule type" value="Genomic_DNA"/>
</dbReference>
<evidence type="ECO:0000256" key="1">
    <source>
        <dbReference type="ARBA" id="ARBA00009199"/>
    </source>
</evidence>
<dbReference type="Pfam" id="PF01425">
    <property type="entry name" value="Amidase"/>
    <property type="match status" value="1"/>
</dbReference>
<proteinExistence type="inferred from homology"/>
<dbReference type="InterPro" id="IPR020556">
    <property type="entry name" value="Amidase_CS"/>
</dbReference>
<sequence length="478" mass="51600">MKASRPSITKNDALKLGMLDAHDQAALLRCGDITALELVEASITRAEALDPELNSISYKAYDDATARAFHISDDHSPMSGVPYLLKDGLDYPDMPAHVGSKFRVNHPYTAKSYPYTNKLDQAGLIPIGKSNATEFGLLPTTEPTLYGPVHNPWSLGYSTGGSSGGAAAAVAAGIVPLAHAADGGGSIRIPASCCGVVGMKPGRGANLRPRGQTLIDDYLVADSLLSRTVRDTSWGVDLCHPTSIGGMPNPLERPLKIAVIMNNLLGEAPHPAVETVIRRTADLCASLGHKVEYVTAPVNGPAVYDAFRTIWAYQAHDIVASCTANLKKGAIEENLEPWTLDLAKWAESLSPLKLEQFFTAAGLANIEYDTFFDEWDVILSPVLKEPPVELDRLGPLRPFPELLIEMFEYVSYTPLHNLTGAPSISLPLFMADNFAPIGSLFSGRQGSEKLLLELSLQLEQAMPWRDKWPQSSVASLLS</sequence>
<dbReference type="Proteomes" id="UP001595444">
    <property type="component" value="Unassembled WGS sequence"/>
</dbReference>
<keyword evidence="4" id="KW-1185">Reference proteome</keyword>
<organism evidence="3 4">
    <name type="scientific">Kordiimonas pumila</name>
    <dbReference type="NCBI Taxonomy" id="2161677"/>
    <lineage>
        <taxon>Bacteria</taxon>
        <taxon>Pseudomonadati</taxon>
        <taxon>Pseudomonadota</taxon>
        <taxon>Alphaproteobacteria</taxon>
        <taxon>Kordiimonadales</taxon>
        <taxon>Kordiimonadaceae</taxon>
        <taxon>Kordiimonas</taxon>
    </lineage>
</organism>
<comment type="similarity">
    <text evidence="1">Belongs to the amidase family.</text>
</comment>
<dbReference type="InterPro" id="IPR000120">
    <property type="entry name" value="Amidase"/>
</dbReference>
<dbReference type="PROSITE" id="PS00571">
    <property type="entry name" value="AMIDASES"/>
    <property type="match status" value="1"/>
</dbReference>
<feature type="domain" description="Amidase" evidence="2">
    <location>
        <begin position="37"/>
        <end position="452"/>
    </location>
</feature>
<dbReference type="InterPro" id="IPR036928">
    <property type="entry name" value="AS_sf"/>
</dbReference>
<dbReference type="RefSeq" id="WP_194212797.1">
    <property type="nucleotide sequence ID" value="NZ_CP061205.1"/>
</dbReference>
<dbReference type="InterPro" id="IPR023631">
    <property type="entry name" value="Amidase_dom"/>
</dbReference>
<evidence type="ECO:0000313" key="3">
    <source>
        <dbReference type="EMBL" id="MFC3050682.1"/>
    </source>
</evidence>
<dbReference type="PANTHER" id="PTHR11895:SF7">
    <property type="entry name" value="GLUTAMYL-TRNA(GLN) AMIDOTRANSFERASE SUBUNIT A, MITOCHONDRIAL"/>
    <property type="match status" value="1"/>
</dbReference>
<comment type="caution">
    <text evidence="3">The sequence shown here is derived from an EMBL/GenBank/DDBJ whole genome shotgun (WGS) entry which is preliminary data.</text>
</comment>